<keyword evidence="1" id="KW-0805">Transcription regulation</keyword>
<dbReference type="Proteomes" id="UP000198228">
    <property type="component" value="Chromosome I"/>
</dbReference>
<dbReference type="PROSITE" id="PS50987">
    <property type="entry name" value="HTH_ARSR_2"/>
    <property type="match status" value="1"/>
</dbReference>
<dbReference type="PRINTS" id="PR00778">
    <property type="entry name" value="HTHARSR"/>
</dbReference>
<reference evidence="5 6" key="1">
    <citation type="submission" date="2016-06" db="EMBL/GenBank/DDBJ databases">
        <authorList>
            <person name="Kjaerup R.B."/>
            <person name="Dalgaard T.S."/>
            <person name="Juul-Madsen H.R."/>
        </authorList>
    </citation>
    <scope>NUCLEOTIDE SEQUENCE [LARGE SCALE GENOMIC DNA]</scope>
    <source>
        <strain evidence="5 6">DSM 43821</strain>
    </source>
</reference>
<dbReference type="Pfam" id="PF01022">
    <property type="entry name" value="HTH_5"/>
    <property type="match status" value="1"/>
</dbReference>
<organism evidence="5 6">
    <name type="scientific">Micromonospora purpureochromogenes</name>
    <dbReference type="NCBI Taxonomy" id="47872"/>
    <lineage>
        <taxon>Bacteria</taxon>
        <taxon>Bacillati</taxon>
        <taxon>Actinomycetota</taxon>
        <taxon>Actinomycetes</taxon>
        <taxon>Micromonosporales</taxon>
        <taxon>Micromonosporaceae</taxon>
        <taxon>Micromonospora</taxon>
    </lineage>
</organism>
<accession>A0A1C5AGZ6</accession>
<gene>
    <name evidence="5" type="ORF">GA0074696_6005</name>
</gene>
<dbReference type="InterPro" id="IPR001845">
    <property type="entry name" value="HTH_ArsR_DNA-bd_dom"/>
</dbReference>
<keyword evidence="3" id="KW-0804">Transcription</keyword>
<evidence type="ECO:0000313" key="5">
    <source>
        <dbReference type="EMBL" id="SCF44485.1"/>
    </source>
</evidence>
<dbReference type="GO" id="GO:0003677">
    <property type="term" value="F:DNA binding"/>
    <property type="evidence" value="ECO:0007669"/>
    <property type="project" value="UniProtKB-KW"/>
</dbReference>
<dbReference type="PANTHER" id="PTHR33154">
    <property type="entry name" value="TRANSCRIPTIONAL REGULATOR, ARSR FAMILY"/>
    <property type="match status" value="1"/>
</dbReference>
<proteinExistence type="predicted"/>
<dbReference type="Gene3D" id="1.10.10.10">
    <property type="entry name" value="Winged helix-like DNA-binding domain superfamily/Winged helix DNA-binding domain"/>
    <property type="match status" value="1"/>
</dbReference>
<dbReference type="CDD" id="cd00090">
    <property type="entry name" value="HTH_ARSR"/>
    <property type="match status" value="1"/>
</dbReference>
<dbReference type="PANTHER" id="PTHR33154:SF33">
    <property type="entry name" value="TRANSCRIPTIONAL REPRESSOR SDPR"/>
    <property type="match status" value="1"/>
</dbReference>
<keyword evidence="2" id="KW-0238">DNA-binding</keyword>
<evidence type="ECO:0000313" key="6">
    <source>
        <dbReference type="Proteomes" id="UP000198228"/>
    </source>
</evidence>
<feature type="domain" description="HTH arsR-type" evidence="4">
    <location>
        <begin position="10"/>
        <end position="106"/>
    </location>
</feature>
<dbReference type="InterPro" id="IPR051081">
    <property type="entry name" value="HTH_MetalResp_TranReg"/>
</dbReference>
<dbReference type="AlphaFoldDB" id="A0A1C5AGZ6"/>
<evidence type="ECO:0000256" key="3">
    <source>
        <dbReference type="ARBA" id="ARBA00023163"/>
    </source>
</evidence>
<name>A0A1C5AGZ6_9ACTN</name>
<dbReference type="InterPro" id="IPR036390">
    <property type="entry name" value="WH_DNA-bd_sf"/>
</dbReference>
<dbReference type="SUPFAM" id="SSF46785">
    <property type="entry name" value="Winged helix' DNA-binding domain"/>
    <property type="match status" value="1"/>
</dbReference>
<dbReference type="SMART" id="SM00418">
    <property type="entry name" value="HTH_ARSR"/>
    <property type="match status" value="1"/>
</dbReference>
<evidence type="ECO:0000256" key="2">
    <source>
        <dbReference type="ARBA" id="ARBA00023125"/>
    </source>
</evidence>
<dbReference type="GO" id="GO:0003700">
    <property type="term" value="F:DNA-binding transcription factor activity"/>
    <property type="evidence" value="ECO:0007669"/>
    <property type="project" value="InterPro"/>
</dbReference>
<dbReference type="EMBL" id="LT607410">
    <property type="protein sequence ID" value="SCF44485.1"/>
    <property type="molecule type" value="Genomic_DNA"/>
</dbReference>
<protein>
    <submittedName>
        <fullName evidence="5">Transcriptional regulator, ArsR family</fullName>
    </submittedName>
</protein>
<dbReference type="InterPro" id="IPR011991">
    <property type="entry name" value="ArsR-like_HTH"/>
</dbReference>
<dbReference type="NCBIfam" id="NF033788">
    <property type="entry name" value="HTH_metalloreg"/>
    <property type="match status" value="1"/>
</dbReference>
<sequence length="118" mass="12732">MTGVSESLDLPFVATYQGRMLDALGDATRRSVFELLAAGPRSVAEIAAELPVSRPAVSQHLKVLKEARLVSSTAVGTRRVYALDPHGLAAVRGYFDQFWNHALAAFAQAVEQPPEETP</sequence>
<dbReference type="InterPro" id="IPR036388">
    <property type="entry name" value="WH-like_DNA-bd_sf"/>
</dbReference>
<evidence type="ECO:0000259" key="4">
    <source>
        <dbReference type="PROSITE" id="PS50987"/>
    </source>
</evidence>
<evidence type="ECO:0000256" key="1">
    <source>
        <dbReference type="ARBA" id="ARBA00023015"/>
    </source>
</evidence>